<evidence type="ECO:0000313" key="2">
    <source>
        <dbReference type="EMBL" id="AXK61140.1"/>
    </source>
</evidence>
<reference evidence="2 3" key="1">
    <citation type="submission" date="2017-12" db="EMBL/GenBank/DDBJ databases">
        <title>Chromulinavorax destructans is a abundant pathogen of dominant heterotrophic picoflagllates.</title>
        <authorList>
            <person name="Deeg C.M."/>
            <person name="Zimmer M."/>
            <person name="Suttle C.A."/>
        </authorList>
    </citation>
    <scope>NUCLEOTIDE SEQUENCE [LARGE SCALE GENOMIC DNA]</scope>
    <source>
        <strain evidence="2 3">SeV1</strain>
    </source>
</reference>
<organism evidence="2 3">
    <name type="scientific">Candidatus Chromulinivorax destructor</name>
    <dbReference type="NCBI Taxonomy" id="2066483"/>
    <lineage>
        <taxon>Bacteria</taxon>
        <taxon>Candidatus Babelota</taxon>
        <taxon>Candidatus Babeliae</taxon>
        <taxon>Candidatus Babeliales</taxon>
        <taxon>Candidatus Chromulinivoraceae</taxon>
        <taxon>Candidatus Chromulinivorax</taxon>
    </lineage>
</organism>
<dbReference type="RefSeq" id="WP_115586155.1">
    <property type="nucleotide sequence ID" value="NZ_CP025544.1"/>
</dbReference>
<dbReference type="KEGG" id="cdes:C0J27_05415"/>
<evidence type="ECO:0000313" key="3">
    <source>
        <dbReference type="Proteomes" id="UP000254834"/>
    </source>
</evidence>
<keyword evidence="1" id="KW-0732">Signal</keyword>
<proteinExistence type="predicted"/>
<name>A0A345ZCX3_9BACT</name>
<protein>
    <submittedName>
        <fullName evidence="2">Uncharacterized protein</fullName>
    </submittedName>
</protein>
<sequence>MKNITKFMMISLMMTVGSLSAFGGNRMGVDPDTYRPGKETQNYFIFTSDHLDQSALNQAQVDATKVYGKYYPLLQQLSLKNINDNTFVCKFENVSVQLDQKNNVAPEETSLIATFTLPKAAAFQSPTFSVYGKLVQ</sequence>
<feature type="signal peptide" evidence="1">
    <location>
        <begin position="1"/>
        <end position="23"/>
    </location>
</feature>
<keyword evidence="3" id="KW-1185">Reference proteome</keyword>
<dbReference type="Proteomes" id="UP000254834">
    <property type="component" value="Chromosome"/>
</dbReference>
<feature type="chain" id="PRO_5016798051" evidence="1">
    <location>
        <begin position="24"/>
        <end position="136"/>
    </location>
</feature>
<evidence type="ECO:0000256" key="1">
    <source>
        <dbReference type="SAM" id="SignalP"/>
    </source>
</evidence>
<dbReference type="EMBL" id="CP025544">
    <property type="protein sequence ID" value="AXK61140.1"/>
    <property type="molecule type" value="Genomic_DNA"/>
</dbReference>
<accession>A0A345ZCX3</accession>
<dbReference type="AlphaFoldDB" id="A0A345ZCX3"/>
<gene>
    <name evidence="2" type="ORF">C0J27_05415</name>
</gene>